<sequence>MAEQTALELIAEASELLSKIHPDLLSIIKTLPEPSLVTFSQLVPITSKQTVFVKPLLNVSKVEVFSGQNFRRLARCSQQQWLLMAFVGAADDGKEEGDEKSCGKSLEKATSLLAGVLPKLPILAGVAKTAGNNEGFAKTAGNTEAACNHVRMLDQALNYLETGSGFTNLSMENAIVEIFVMISPAHFSKIQIALEILTGTHSSPKYASKNAALVGQSAEGSTAKSFFESLASSSSSIKRGTSWPSCGASSSTGQTNLRESRYSSEFGLWPWQRGHGRRLRRHRWQRMGTDIVDSSASGLAEKGLGKAEKGKKVKTKKWRKKKCELRSRVKNVKLRSANIEKLGISRRERY</sequence>
<evidence type="ECO:0000313" key="3">
    <source>
        <dbReference type="Proteomes" id="UP001374535"/>
    </source>
</evidence>
<evidence type="ECO:0000313" key="2">
    <source>
        <dbReference type="EMBL" id="WVY92528.1"/>
    </source>
</evidence>
<reference evidence="2 3" key="1">
    <citation type="journal article" date="2023" name="Life. Sci Alliance">
        <title>Evolutionary insights into 3D genome organization and epigenetic landscape of Vigna mungo.</title>
        <authorList>
            <person name="Junaid A."/>
            <person name="Singh B."/>
            <person name="Bhatia S."/>
        </authorList>
    </citation>
    <scope>NUCLEOTIDE SEQUENCE [LARGE SCALE GENOMIC DNA]</scope>
    <source>
        <strain evidence="2">Urdbean</strain>
    </source>
</reference>
<gene>
    <name evidence="2" type="ORF">V8G54_031616</name>
</gene>
<evidence type="ECO:0000256" key="1">
    <source>
        <dbReference type="SAM" id="MobiDB-lite"/>
    </source>
</evidence>
<dbReference type="AlphaFoldDB" id="A0AAQ3MKR1"/>
<keyword evidence="3" id="KW-1185">Reference proteome</keyword>
<name>A0AAQ3MKR1_VIGMU</name>
<dbReference type="EMBL" id="CP144691">
    <property type="protein sequence ID" value="WVY92528.1"/>
    <property type="molecule type" value="Genomic_DNA"/>
</dbReference>
<feature type="region of interest" description="Disordered" evidence="1">
    <location>
        <begin position="236"/>
        <end position="255"/>
    </location>
</feature>
<organism evidence="2 3">
    <name type="scientific">Vigna mungo</name>
    <name type="common">Black gram</name>
    <name type="synonym">Phaseolus mungo</name>
    <dbReference type="NCBI Taxonomy" id="3915"/>
    <lineage>
        <taxon>Eukaryota</taxon>
        <taxon>Viridiplantae</taxon>
        <taxon>Streptophyta</taxon>
        <taxon>Embryophyta</taxon>
        <taxon>Tracheophyta</taxon>
        <taxon>Spermatophyta</taxon>
        <taxon>Magnoliopsida</taxon>
        <taxon>eudicotyledons</taxon>
        <taxon>Gunneridae</taxon>
        <taxon>Pentapetalae</taxon>
        <taxon>rosids</taxon>
        <taxon>fabids</taxon>
        <taxon>Fabales</taxon>
        <taxon>Fabaceae</taxon>
        <taxon>Papilionoideae</taxon>
        <taxon>50 kb inversion clade</taxon>
        <taxon>NPAAA clade</taxon>
        <taxon>indigoferoid/millettioid clade</taxon>
        <taxon>Phaseoleae</taxon>
        <taxon>Vigna</taxon>
    </lineage>
</organism>
<feature type="compositionally biased region" description="Polar residues" evidence="1">
    <location>
        <begin position="237"/>
        <end position="255"/>
    </location>
</feature>
<dbReference type="Proteomes" id="UP001374535">
    <property type="component" value="Chromosome 10"/>
</dbReference>
<accession>A0AAQ3MKR1</accession>
<proteinExistence type="predicted"/>
<protein>
    <submittedName>
        <fullName evidence="2">Uncharacterized protein</fullName>
    </submittedName>
</protein>